<keyword evidence="4" id="KW-1185">Reference proteome</keyword>
<dbReference type="InterPro" id="IPR017956">
    <property type="entry name" value="AT_hook_DNA-bd_motif"/>
</dbReference>
<evidence type="ECO:0000259" key="2">
    <source>
        <dbReference type="PROSITE" id="PS00028"/>
    </source>
</evidence>
<sequence length="439" mass="49997">MLPTNNSSLNRAPNQYWMVEEDSGQRHCHQTQPQNLQQRQQFEQNRQHVQAYQNQPLPPPYFQSHSYNQAQVPNYMSNDNRIPATQHPGYLQNQNPSEYRPFTPGPPSMDHSIRKNSEQLAGNLPSQAVAGNLAQVVIRSPTAPRRGRPPKNLPDPLYQKSQKSTIPKRRGRPPKDHTALSGSNDSDSLMVKDQKLKSLKNQNPHSDDNPPKKRGRPPKQPSPEVELEPPNPNFLVYGCEWDKCPAELHNLATLKMHLFKVHGKRENDKFRCLWKGCTAAAQHTQSGHSLASEPAIREPREFEDEDKWKRHVEKKHIIRYAWHMGDGPTNSLDGLQGSESPTVPSYLFDRDGNQVTPSVDDQQIEDGDPKQNSKKRFKRVISGLDFVLKPVYTSNFTSPTGPGEDEAHDEKGEVHDEKEDEQSEEDGDETDMENIKPDF</sequence>
<name>A0A4S8RB35_9HELO</name>
<dbReference type="PROSITE" id="PS00028">
    <property type="entry name" value="ZINC_FINGER_C2H2_1"/>
    <property type="match status" value="1"/>
</dbReference>
<dbReference type="GO" id="GO:0003677">
    <property type="term" value="F:DNA binding"/>
    <property type="evidence" value="ECO:0007669"/>
    <property type="project" value="InterPro"/>
</dbReference>
<dbReference type="AlphaFoldDB" id="A0A4S8RB35"/>
<feature type="compositionally biased region" description="Polar residues" evidence="1">
    <location>
        <begin position="331"/>
        <end position="343"/>
    </location>
</feature>
<evidence type="ECO:0000313" key="3">
    <source>
        <dbReference type="EMBL" id="THV54332.1"/>
    </source>
</evidence>
<evidence type="ECO:0000313" key="4">
    <source>
        <dbReference type="Proteomes" id="UP000308671"/>
    </source>
</evidence>
<dbReference type="SMART" id="SM00384">
    <property type="entry name" value="AT_hook"/>
    <property type="match status" value="3"/>
</dbReference>
<dbReference type="PRINTS" id="PR00929">
    <property type="entry name" value="ATHOOK"/>
</dbReference>
<feature type="region of interest" description="Disordered" evidence="1">
    <location>
        <begin position="25"/>
        <end position="47"/>
    </location>
</feature>
<accession>A0A4S8RB35</accession>
<protein>
    <recommendedName>
        <fullName evidence="2">C2H2-type domain-containing protein</fullName>
    </recommendedName>
</protein>
<feature type="domain" description="C2H2-type" evidence="2">
    <location>
        <begin position="239"/>
        <end position="262"/>
    </location>
</feature>
<feature type="region of interest" description="Disordered" evidence="1">
    <location>
        <begin position="140"/>
        <end position="229"/>
    </location>
</feature>
<feature type="region of interest" description="Disordered" evidence="1">
    <location>
        <begin position="80"/>
        <end position="113"/>
    </location>
</feature>
<feature type="compositionally biased region" description="Basic and acidic residues" evidence="1">
    <location>
        <begin position="408"/>
        <end position="417"/>
    </location>
</feature>
<evidence type="ECO:0000256" key="1">
    <source>
        <dbReference type="SAM" id="MobiDB-lite"/>
    </source>
</evidence>
<dbReference type="OrthoDB" id="5424797at2759"/>
<dbReference type="InterPro" id="IPR013087">
    <property type="entry name" value="Znf_C2H2_type"/>
</dbReference>
<dbReference type="Proteomes" id="UP000308671">
    <property type="component" value="Unassembled WGS sequence"/>
</dbReference>
<feature type="compositionally biased region" description="Acidic residues" evidence="1">
    <location>
        <begin position="418"/>
        <end position="432"/>
    </location>
</feature>
<proteinExistence type="predicted"/>
<organism evidence="3 4">
    <name type="scientific">Botrytis galanthina</name>
    <dbReference type="NCBI Taxonomy" id="278940"/>
    <lineage>
        <taxon>Eukaryota</taxon>
        <taxon>Fungi</taxon>
        <taxon>Dikarya</taxon>
        <taxon>Ascomycota</taxon>
        <taxon>Pezizomycotina</taxon>
        <taxon>Leotiomycetes</taxon>
        <taxon>Helotiales</taxon>
        <taxon>Sclerotiniaceae</taxon>
        <taxon>Botrytis</taxon>
    </lineage>
</organism>
<gene>
    <name evidence="3" type="ORF">BGAL_0029g00260</name>
</gene>
<comment type="caution">
    <text evidence="3">The sequence shown here is derived from an EMBL/GenBank/DDBJ whole genome shotgun (WGS) entry which is preliminary data.</text>
</comment>
<feature type="region of interest" description="Disordered" evidence="1">
    <location>
        <begin position="391"/>
        <end position="439"/>
    </location>
</feature>
<feature type="region of interest" description="Disordered" evidence="1">
    <location>
        <begin position="331"/>
        <end position="375"/>
    </location>
</feature>
<reference evidence="3 4" key="1">
    <citation type="submission" date="2017-12" db="EMBL/GenBank/DDBJ databases">
        <title>Comparative genomics of Botrytis spp.</title>
        <authorList>
            <person name="Valero-Jimenez C.A."/>
            <person name="Tapia P."/>
            <person name="Veloso J."/>
            <person name="Silva-Moreno E."/>
            <person name="Staats M."/>
            <person name="Valdes J.H."/>
            <person name="Van Kan J.A.L."/>
        </authorList>
    </citation>
    <scope>NUCLEOTIDE SEQUENCE [LARGE SCALE GENOMIC DNA]</scope>
    <source>
        <strain evidence="3 4">MUCL435</strain>
    </source>
</reference>
<feature type="compositionally biased region" description="Low complexity" evidence="1">
    <location>
        <begin position="30"/>
        <end position="47"/>
    </location>
</feature>
<dbReference type="EMBL" id="PQXL01000029">
    <property type="protein sequence ID" value="THV54332.1"/>
    <property type="molecule type" value="Genomic_DNA"/>
</dbReference>